<proteinExistence type="predicted"/>
<dbReference type="Proteomes" id="UP000298663">
    <property type="component" value="Chromosome X"/>
</dbReference>
<sequence length="99" mass="11356">MFAFRLNADSITASVSIESRRDSSAIGGNQAACRRFNSTSTFQSTCAKRDEDDNNPRMMVRQFNTSMMNEFLISLRFASPREYCNLRALIRVRESFRAL</sequence>
<evidence type="ECO:0000313" key="2">
    <source>
        <dbReference type="Proteomes" id="UP000298663"/>
    </source>
</evidence>
<accession>A0A4U8UQ17</accession>
<dbReference type="EMBL" id="AZBU02000001">
    <property type="protein sequence ID" value="TMS34435.1"/>
    <property type="molecule type" value="Genomic_DNA"/>
</dbReference>
<dbReference type="AlphaFoldDB" id="A0A4U8UQ17"/>
<reference evidence="1 2" key="2">
    <citation type="journal article" date="2019" name="G3 (Bethesda)">
        <title>Hybrid Assembly of the Genome of the Entomopathogenic Nematode Steinernema carpocapsae Identifies the X-Chromosome.</title>
        <authorList>
            <person name="Serra L."/>
            <person name="Macchietto M."/>
            <person name="Macias-Munoz A."/>
            <person name="McGill C.J."/>
            <person name="Rodriguez I.M."/>
            <person name="Rodriguez B."/>
            <person name="Murad R."/>
            <person name="Mortazavi A."/>
        </authorList>
    </citation>
    <scope>NUCLEOTIDE SEQUENCE [LARGE SCALE GENOMIC DNA]</scope>
    <source>
        <strain evidence="1 2">ALL</strain>
    </source>
</reference>
<reference evidence="1 2" key="1">
    <citation type="journal article" date="2015" name="Genome Biol.">
        <title>Comparative genomics of Steinernema reveals deeply conserved gene regulatory networks.</title>
        <authorList>
            <person name="Dillman A.R."/>
            <person name="Macchietto M."/>
            <person name="Porter C.F."/>
            <person name="Rogers A."/>
            <person name="Williams B."/>
            <person name="Antoshechkin I."/>
            <person name="Lee M.M."/>
            <person name="Goodwin Z."/>
            <person name="Lu X."/>
            <person name="Lewis E.E."/>
            <person name="Goodrich-Blair H."/>
            <person name="Stock S.P."/>
            <person name="Adams B.J."/>
            <person name="Sternberg P.W."/>
            <person name="Mortazavi A."/>
        </authorList>
    </citation>
    <scope>NUCLEOTIDE SEQUENCE [LARGE SCALE GENOMIC DNA]</scope>
    <source>
        <strain evidence="1 2">ALL</strain>
    </source>
</reference>
<comment type="caution">
    <text evidence="1">The sequence shown here is derived from an EMBL/GenBank/DDBJ whole genome shotgun (WGS) entry which is preliminary data.</text>
</comment>
<evidence type="ECO:0000313" key="1">
    <source>
        <dbReference type="EMBL" id="TMS34435.1"/>
    </source>
</evidence>
<organism evidence="1 2">
    <name type="scientific">Steinernema carpocapsae</name>
    <name type="common">Entomopathogenic nematode</name>
    <dbReference type="NCBI Taxonomy" id="34508"/>
    <lineage>
        <taxon>Eukaryota</taxon>
        <taxon>Metazoa</taxon>
        <taxon>Ecdysozoa</taxon>
        <taxon>Nematoda</taxon>
        <taxon>Chromadorea</taxon>
        <taxon>Rhabditida</taxon>
        <taxon>Tylenchina</taxon>
        <taxon>Panagrolaimomorpha</taxon>
        <taxon>Strongyloidoidea</taxon>
        <taxon>Steinernematidae</taxon>
        <taxon>Steinernema</taxon>
    </lineage>
</organism>
<gene>
    <name evidence="1" type="ORF">L596_002029</name>
</gene>
<name>A0A4U8UQ17_STECR</name>
<dbReference type="EMBL" id="CM016762">
    <property type="protein sequence ID" value="TMS34435.1"/>
    <property type="molecule type" value="Genomic_DNA"/>
</dbReference>
<protein>
    <submittedName>
        <fullName evidence="1">Uncharacterized protein</fullName>
    </submittedName>
</protein>
<keyword evidence="2" id="KW-1185">Reference proteome</keyword>